<gene>
    <name evidence="1" type="primary">orf112a</name>
</gene>
<reference evidence="1" key="1">
    <citation type="journal article" date="2000" name="Nucleic Acids Res.">
        <title>The complete nucleotide sequence of the mitochondrial genome of sugar beet (Beta vulgaris L.) reveals a novel gene for tRNACys(GCA).</title>
        <authorList>
            <person name="Kubo T."/>
            <person name="Nishizawa S."/>
            <person name="Sugawara A."/>
            <person name="Itchoda N."/>
            <person name="Estiati A."/>
            <person name="Mikami T."/>
        </authorList>
    </citation>
    <scope>NUCLEOTIDE SEQUENCE</scope>
</reference>
<name>Q9MF97_BETVV</name>
<sequence>MRLYYRGAAFCKKMREKLSKMSENRNIRDHKHCSQLKLKDVRKLFVKIPIPAGSLTEKTNGLIPYLESEMLTGRESKWGTSLPPVSISCQVCFPDIDYVQGSTLGKIESHRV</sequence>
<protein>
    <submittedName>
        <fullName evidence="1">Orf112a protein</fullName>
    </submittedName>
</protein>
<evidence type="ECO:0000313" key="1">
    <source>
        <dbReference type="EMBL" id="BAA99353.1"/>
    </source>
</evidence>
<dbReference type="KEGG" id="bvg:809484"/>
<reference evidence="1" key="2">
    <citation type="journal article" date="2006" name="Mol. Genet. Genomics">
        <title>Patterns of partial RNA editing in mitochondrial genes of Beta vulgaris.</title>
        <authorList>
            <person name="Mower J.P."/>
            <person name="Palmer J.D."/>
        </authorList>
    </citation>
    <scope>NUCLEOTIDE SEQUENCE</scope>
</reference>
<dbReference type="AlphaFoldDB" id="Q9MF97"/>
<dbReference type="EMBL" id="BA000009">
    <property type="protein sequence ID" value="BAA99353.1"/>
    <property type="molecule type" value="Genomic_DNA"/>
</dbReference>
<proteinExistence type="predicted"/>
<dbReference type="RefSeq" id="NP_064043.1">
    <property type="nucleotide sequence ID" value="NC_002511.2"/>
</dbReference>
<dbReference type="GeneID" id="809484"/>
<organism evidence="1">
    <name type="scientific">Beta vulgaris subsp. vulgaris</name>
    <name type="common">Beet</name>
    <dbReference type="NCBI Taxonomy" id="3555"/>
    <lineage>
        <taxon>Eukaryota</taxon>
        <taxon>Viridiplantae</taxon>
        <taxon>Streptophyta</taxon>
        <taxon>Embryophyta</taxon>
        <taxon>Tracheophyta</taxon>
        <taxon>Spermatophyta</taxon>
        <taxon>Magnoliopsida</taxon>
        <taxon>eudicotyledons</taxon>
        <taxon>Gunneridae</taxon>
        <taxon>Pentapetalae</taxon>
        <taxon>Caryophyllales</taxon>
        <taxon>Chenopodiaceae</taxon>
        <taxon>Betoideae</taxon>
        <taxon>Beta</taxon>
    </lineage>
</organism>
<accession>Q9MF97</accession>
<geneLocation type="mitochondrion" evidence="1"/>
<keyword evidence="1" id="KW-0496">Mitochondrion</keyword>